<feature type="transmembrane region" description="Helical" evidence="1">
    <location>
        <begin position="159"/>
        <end position="176"/>
    </location>
</feature>
<dbReference type="PANTHER" id="PTHR22911:SF137">
    <property type="entry name" value="SOLUTE CARRIER FAMILY 35 MEMBER G2-RELATED"/>
    <property type="match status" value="1"/>
</dbReference>
<keyword evidence="4" id="KW-1185">Reference proteome</keyword>
<feature type="domain" description="EamA" evidence="2">
    <location>
        <begin position="158"/>
        <end position="290"/>
    </location>
</feature>
<organism evidence="3 4">
    <name type="scientific">Arcicella rigui</name>
    <dbReference type="NCBI Taxonomy" id="797020"/>
    <lineage>
        <taxon>Bacteria</taxon>
        <taxon>Pseudomonadati</taxon>
        <taxon>Bacteroidota</taxon>
        <taxon>Cytophagia</taxon>
        <taxon>Cytophagales</taxon>
        <taxon>Flectobacillaceae</taxon>
        <taxon>Arcicella</taxon>
    </lineage>
</organism>
<keyword evidence="1" id="KW-0472">Membrane</keyword>
<dbReference type="SUPFAM" id="SSF103481">
    <property type="entry name" value="Multidrug resistance efflux transporter EmrE"/>
    <property type="match status" value="2"/>
</dbReference>
<keyword evidence="1" id="KW-1133">Transmembrane helix</keyword>
<evidence type="ECO:0000259" key="2">
    <source>
        <dbReference type="Pfam" id="PF00892"/>
    </source>
</evidence>
<feature type="domain" description="EamA" evidence="2">
    <location>
        <begin position="22"/>
        <end position="138"/>
    </location>
</feature>
<dbReference type="RefSeq" id="WP_323296396.1">
    <property type="nucleotide sequence ID" value="NZ_JAYFUM010000009.1"/>
</dbReference>
<dbReference type="Gene3D" id="1.10.3730.20">
    <property type="match status" value="1"/>
</dbReference>
<feature type="transmembrane region" description="Helical" evidence="1">
    <location>
        <begin position="276"/>
        <end position="292"/>
    </location>
</feature>
<gene>
    <name evidence="3" type="ORF">VB248_08810</name>
</gene>
<sequence length="293" mass="32800">MIISILITSFVVLRILSNPLGNVFQKQLTTNGNHPLLVNFLTYLLLSLLCVLLYWALPPQNFSFDFWFYALLGGIVGATGNAFLVKALEKGELSVMGPINAYKSVIGMLVAVLLLGEVPNFWGIFGVGVIICGSYFVLDSKDEPFSWALLKNPAIQFRIWAMILTAIEAVFVKKVILASSTAYAFICWSVFGAFFSFLLLQFYSISIKHECKKIASTDFSKYLLLVLCVGTMQFTTNYTFEYIPVGYALSLFQLSSIVSVLLGYRIFQEREIYRKLIGAVLMMIGTVMIILLK</sequence>
<accession>A0ABU5Q8R0</accession>
<evidence type="ECO:0000256" key="1">
    <source>
        <dbReference type="SAM" id="Phobius"/>
    </source>
</evidence>
<evidence type="ECO:0000313" key="3">
    <source>
        <dbReference type="EMBL" id="MEA5139233.1"/>
    </source>
</evidence>
<reference evidence="3 4" key="1">
    <citation type="submission" date="2023-12" db="EMBL/GenBank/DDBJ databases">
        <title>Novel species of the genus Arcicella isolated from rivers.</title>
        <authorList>
            <person name="Lu H."/>
        </authorList>
    </citation>
    <scope>NUCLEOTIDE SEQUENCE [LARGE SCALE GENOMIC DNA]</scope>
    <source>
        <strain evidence="3 4">KCTC 23307</strain>
    </source>
</reference>
<protein>
    <submittedName>
        <fullName evidence="3">EamA family transporter</fullName>
    </submittedName>
</protein>
<feature type="transmembrane region" description="Helical" evidence="1">
    <location>
        <begin position="6"/>
        <end position="24"/>
    </location>
</feature>
<keyword evidence="1" id="KW-0812">Transmembrane</keyword>
<feature type="transmembrane region" description="Helical" evidence="1">
    <location>
        <begin position="67"/>
        <end position="85"/>
    </location>
</feature>
<evidence type="ECO:0000313" key="4">
    <source>
        <dbReference type="Proteomes" id="UP001302949"/>
    </source>
</evidence>
<comment type="caution">
    <text evidence="3">The sequence shown here is derived from an EMBL/GenBank/DDBJ whole genome shotgun (WGS) entry which is preliminary data.</text>
</comment>
<proteinExistence type="predicted"/>
<dbReference type="InterPro" id="IPR000620">
    <property type="entry name" value="EamA_dom"/>
</dbReference>
<feature type="transmembrane region" description="Helical" evidence="1">
    <location>
        <begin position="246"/>
        <end position="264"/>
    </location>
</feature>
<dbReference type="EMBL" id="JAYFUM010000009">
    <property type="protein sequence ID" value="MEA5139233.1"/>
    <property type="molecule type" value="Genomic_DNA"/>
</dbReference>
<dbReference type="Proteomes" id="UP001302949">
    <property type="component" value="Unassembled WGS sequence"/>
</dbReference>
<feature type="transmembrane region" description="Helical" evidence="1">
    <location>
        <begin position="182"/>
        <end position="202"/>
    </location>
</feature>
<feature type="transmembrane region" description="Helical" evidence="1">
    <location>
        <begin position="36"/>
        <end position="55"/>
    </location>
</feature>
<name>A0ABU5Q8R0_9BACT</name>
<dbReference type="Pfam" id="PF00892">
    <property type="entry name" value="EamA"/>
    <property type="match status" value="2"/>
</dbReference>
<dbReference type="PANTHER" id="PTHR22911">
    <property type="entry name" value="ACYL-MALONYL CONDENSING ENZYME-RELATED"/>
    <property type="match status" value="1"/>
</dbReference>
<dbReference type="InterPro" id="IPR037185">
    <property type="entry name" value="EmrE-like"/>
</dbReference>